<gene>
    <name evidence="3" type="ORF">GCM10023318_55310</name>
</gene>
<dbReference type="InterPro" id="IPR050742">
    <property type="entry name" value="Helicase_Restrict-Modif_Enz"/>
</dbReference>
<dbReference type="Pfam" id="PF00271">
    <property type="entry name" value="Helicase_C"/>
    <property type="match status" value="1"/>
</dbReference>
<dbReference type="SMART" id="SM00487">
    <property type="entry name" value="DEXDc"/>
    <property type="match status" value="1"/>
</dbReference>
<name>A0ABP9L0E5_9NOCA</name>
<comment type="caution">
    <text evidence="3">The sequence shown here is derived from an EMBL/GenBank/DDBJ whole genome shotgun (WGS) entry which is preliminary data.</text>
</comment>
<reference evidence="4" key="1">
    <citation type="journal article" date="2019" name="Int. J. Syst. Evol. Microbiol.">
        <title>The Global Catalogue of Microorganisms (GCM) 10K type strain sequencing project: providing services to taxonomists for standard genome sequencing and annotation.</title>
        <authorList>
            <consortium name="The Broad Institute Genomics Platform"/>
            <consortium name="The Broad Institute Genome Sequencing Center for Infectious Disease"/>
            <person name="Wu L."/>
            <person name="Ma J."/>
        </authorList>
    </citation>
    <scope>NUCLEOTIDE SEQUENCE [LARGE SCALE GENOMIC DNA]</scope>
    <source>
        <strain evidence="4">JCM 18298</strain>
    </source>
</reference>
<keyword evidence="3" id="KW-0547">Nucleotide-binding</keyword>
<dbReference type="InterPro" id="IPR006935">
    <property type="entry name" value="Helicase/UvrB_N"/>
</dbReference>
<dbReference type="PANTHER" id="PTHR47396">
    <property type="entry name" value="TYPE I RESTRICTION ENZYME ECOKI R PROTEIN"/>
    <property type="match status" value="1"/>
</dbReference>
<dbReference type="Pfam" id="PF04851">
    <property type="entry name" value="ResIII"/>
    <property type="match status" value="1"/>
</dbReference>
<dbReference type="NCBIfam" id="NF046051">
    <property type="entry name" value="restrict_EcoAI"/>
    <property type="match status" value="1"/>
</dbReference>
<dbReference type="InterPro" id="IPR014001">
    <property type="entry name" value="Helicase_ATP-bd"/>
</dbReference>
<dbReference type="PANTHER" id="PTHR47396:SF1">
    <property type="entry name" value="ATP-DEPENDENT HELICASE IRC3-RELATED"/>
    <property type="match status" value="1"/>
</dbReference>
<evidence type="ECO:0000313" key="4">
    <source>
        <dbReference type="Proteomes" id="UP001500603"/>
    </source>
</evidence>
<evidence type="ECO:0000259" key="1">
    <source>
        <dbReference type="PROSITE" id="PS51192"/>
    </source>
</evidence>
<dbReference type="PROSITE" id="PS51192">
    <property type="entry name" value="HELICASE_ATP_BIND_1"/>
    <property type="match status" value="1"/>
</dbReference>
<feature type="domain" description="Helicase ATP-binding" evidence="1">
    <location>
        <begin position="182"/>
        <end position="346"/>
    </location>
</feature>
<dbReference type="InterPro" id="IPR001650">
    <property type="entry name" value="Helicase_C-like"/>
</dbReference>
<organism evidence="3 4">
    <name type="scientific">Nocardia callitridis</name>
    <dbReference type="NCBI Taxonomy" id="648753"/>
    <lineage>
        <taxon>Bacteria</taxon>
        <taxon>Bacillati</taxon>
        <taxon>Actinomycetota</taxon>
        <taxon>Actinomycetes</taxon>
        <taxon>Mycobacteriales</taxon>
        <taxon>Nocardiaceae</taxon>
        <taxon>Nocardia</taxon>
    </lineage>
</organism>
<feature type="domain" description="Helicase C-terminal" evidence="2">
    <location>
        <begin position="415"/>
        <end position="570"/>
    </location>
</feature>
<dbReference type="CDD" id="cd18032">
    <property type="entry name" value="DEXHc_RE_I_III_res"/>
    <property type="match status" value="1"/>
</dbReference>
<protein>
    <submittedName>
        <fullName evidence="3">DEAD/DEAH box helicase family protein</fullName>
    </submittedName>
</protein>
<evidence type="ECO:0000313" key="3">
    <source>
        <dbReference type="EMBL" id="GAA5066765.1"/>
    </source>
</evidence>
<keyword evidence="4" id="KW-1185">Reference proteome</keyword>
<sequence length="821" mass="93171">MVAAQGMTEDETCRTLVIPALTESGWASEQIRPQFRINDGRLTATPKRHIPGDPLVADYVLEYVPDVPIGVVEAKRYRIDVNDGVEQARRYAAKLGLSFAYATNGRQIVEIDYSGAAPTIREIDRFPGPDELWNRYLADQKADSDIGRELLAAPYDHTLRNSDNTIKRVRYYQRVAVASTLAAIANEQKRILLVLATGTGKTMVALQIVAKLHRSQWVSGRKPRVLYLSDRSMLVDDPKDKYFLPVFGADDVHKISGEPVRGRKIYFALYQALERGDEEELFRRYEPEYFDLIIVDECHRGSARDDSQWRRVLEHFAPATQIGLTATPISRREADTVDYFGEPVYTYSLADGIEDGFLAPYRVRRVRFNVDMEGYQTEPGQLDKYGYEIPERVYGPRDFERTMVIEERTEAAAQYIIDYLRSTADEGKHGKTIVFCQDNDHAARMRNALFNVASSEVRTHHDYVVRITDADGPHGRASLDDFRKDDSDEPVIAVTSKLLNTGIDLPVVRNIVLFRRILSMAEFKQTIGRGTRLCPEIGKGSFDIIDFVEATRLFNDPGFDGPPLRVVRDIADDRGHVVDSAQEENSGGDVDSAHMAEPEPVYDRTGGDGFDEPSTRNRVEDPDVVDRIRSRGRRYVVNGVHVYKWGERRYQLDTDGRTMRLVTVQQWVRDRVIELELAPDKLRSQWAVARSRRELVNFLLAADVAAEELPEEFGSPDVDPIDLLLNVAWGLPLVSREERLNRFLHEHRDFLKSFQPQARDVLEEMLLKFAEHGSAQLKPETLGVRPFTEMGSVVELTSHFGGAEALHEAIDELGKRLLEAS</sequence>
<dbReference type="InterPro" id="IPR013670">
    <property type="entry name" value="EcoEI_R_C_dom"/>
</dbReference>
<dbReference type="CDD" id="cd18799">
    <property type="entry name" value="SF2_C_EcoAI-like"/>
    <property type="match status" value="1"/>
</dbReference>
<dbReference type="RefSeq" id="WP_345499107.1">
    <property type="nucleotide sequence ID" value="NZ_BAABJM010000007.1"/>
</dbReference>
<proteinExistence type="predicted"/>
<dbReference type="InterPro" id="IPR027417">
    <property type="entry name" value="P-loop_NTPase"/>
</dbReference>
<keyword evidence="3" id="KW-0067">ATP-binding</keyword>
<dbReference type="Gene3D" id="3.90.1570.30">
    <property type="match status" value="1"/>
</dbReference>
<dbReference type="SUPFAM" id="SSF52540">
    <property type="entry name" value="P-loop containing nucleoside triphosphate hydrolases"/>
    <property type="match status" value="1"/>
</dbReference>
<dbReference type="Proteomes" id="UP001500603">
    <property type="component" value="Unassembled WGS sequence"/>
</dbReference>
<keyword evidence="3" id="KW-0378">Hydrolase</keyword>
<evidence type="ECO:0000259" key="2">
    <source>
        <dbReference type="PROSITE" id="PS51194"/>
    </source>
</evidence>
<dbReference type="EMBL" id="BAABJM010000007">
    <property type="protein sequence ID" value="GAA5066765.1"/>
    <property type="molecule type" value="Genomic_DNA"/>
</dbReference>
<dbReference type="Gene3D" id="3.40.50.300">
    <property type="entry name" value="P-loop containing nucleotide triphosphate hydrolases"/>
    <property type="match status" value="2"/>
</dbReference>
<dbReference type="GO" id="GO:0004386">
    <property type="term" value="F:helicase activity"/>
    <property type="evidence" value="ECO:0007669"/>
    <property type="project" value="UniProtKB-KW"/>
</dbReference>
<keyword evidence="3" id="KW-0347">Helicase</keyword>
<dbReference type="Pfam" id="PF08463">
    <property type="entry name" value="EcoEI_R_C"/>
    <property type="match status" value="1"/>
</dbReference>
<dbReference type="PROSITE" id="PS51194">
    <property type="entry name" value="HELICASE_CTER"/>
    <property type="match status" value="1"/>
</dbReference>
<accession>A0ABP9L0E5</accession>